<accession>A0A419T6U2</accession>
<dbReference type="SUPFAM" id="SSF82171">
    <property type="entry name" value="DPP6 N-terminal domain-like"/>
    <property type="match status" value="1"/>
</dbReference>
<dbReference type="PROSITE" id="PS51257">
    <property type="entry name" value="PROKAR_LIPOPROTEIN"/>
    <property type="match status" value="1"/>
</dbReference>
<sequence>MKKIILIMMIFILVFTVACNNETIENNNTNSDNQNSELQEEKENEEKPNEEKQSDKERETIEISEIDFTKLDKPLNYYNQDMKVSPDGNFVAFSCFSASDDNGKMKNLLVRASLVTGKVTILTESEKSIRLLDWSKDGKRILYRLGQDLYVYNVYMEKNTISKIDDRVFSASFSPKSNKIAYSRDDGIWIYNFNDNSKQQLTEGKYDYYPLWYPDESHLLFFKDLGENLGDGAGNGQGIYIYSFKDNKEIKILSYKDNKELPKKYRKSQWISPGKLVHIVSGWDDGWYEHILNLETQEMIDLGERFLGGGGPFITDINKEDRMIVKLDNSEAEIFGKGMDSKIKSFESKYNIIELEAVGNNSFIYLEGELYPDQFSEIEGVRLIYDENNDKKMIEDFGDFSGLEFIEQNNILIYFENENNNGMTKILKLKIKKLE</sequence>
<feature type="signal peptide" evidence="2">
    <location>
        <begin position="1"/>
        <end position="20"/>
    </location>
</feature>
<reference evidence="3 4" key="1">
    <citation type="submission" date="2016-08" db="EMBL/GenBank/DDBJ databases">
        <title>Novel Firmicutes and Novel Genomes.</title>
        <authorList>
            <person name="Poppleton D.I."/>
            <person name="Gribaldo S."/>
        </authorList>
    </citation>
    <scope>NUCLEOTIDE SEQUENCE [LARGE SCALE GENOMIC DNA]</scope>
    <source>
        <strain evidence="3 4">CTT3</strain>
    </source>
</reference>
<name>A0A419T6U2_9FIRM</name>
<dbReference type="InterPro" id="IPR011042">
    <property type="entry name" value="6-blade_b-propeller_TolB-like"/>
</dbReference>
<organism evidence="3 4">
    <name type="scientific">Thermohalobacter berrensis</name>
    <dbReference type="NCBI Taxonomy" id="99594"/>
    <lineage>
        <taxon>Bacteria</taxon>
        <taxon>Bacillati</taxon>
        <taxon>Bacillota</taxon>
        <taxon>Tissierellia</taxon>
        <taxon>Tissierellales</taxon>
        <taxon>Thermohalobacteraceae</taxon>
        <taxon>Thermohalobacter</taxon>
    </lineage>
</organism>
<dbReference type="EMBL" id="MCIB01000007">
    <property type="protein sequence ID" value="RKD33162.1"/>
    <property type="molecule type" value="Genomic_DNA"/>
</dbReference>
<dbReference type="AlphaFoldDB" id="A0A419T6U2"/>
<feature type="compositionally biased region" description="Basic and acidic residues" evidence="1">
    <location>
        <begin position="39"/>
        <end position="59"/>
    </location>
</feature>
<feature type="compositionally biased region" description="Low complexity" evidence="1">
    <location>
        <begin position="25"/>
        <end position="37"/>
    </location>
</feature>
<evidence type="ECO:0000256" key="1">
    <source>
        <dbReference type="SAM" id="MobiDB-lite"/>
    </source>
</evidence>
<keyword evidence="2" id="KW-0732">Signal</keyword>
<proteinExistence type="predicted"/>
<comment type="caution">
    <text evidence="3">The sequence shown here is derived from an EMBL/GenBank/DDBJ whole genome shotgun (WGS) entry which is preliminary data.</text>
</comment>
<evidence type="ECO:0000313" key="4">
    <source>
        <dbReference type="Proteomes" id="UP000284177"/>
    </source>
</evidence>
<evidence type="ECO:0000313" key="3">
    <source>
        <dbReference type="EMBL" id="RKD33162.1"/>
    </source>
</evidence>
<dbReference type="OrthoDB" id="9762883at2"/>
<evidence type="ECO:0000256" key="2">
    <source>
        <dbReference type="SAM" id="SignalP"/>
    </source>
</evidence>
<keyword evidence="4" id="KW-1185">Reference proteome</keyword>
<dbReference type="Gene3D" id="2.120.10.30">
    <property type="entry name" value="TolB, C-terminal domain"/>
    <property type="match status" value="1"/>
</dbReference>
<dbReference type="RefSeq" id="WP_120167920.1">
    <property type="nucleotide sequence ID" value="NZ_MCIB01000007.1"/>
</dbReference>
<feature type="region of interest" description="Disordered" evidence="1">
    <location>
        <begin position="25"/>
        <end position="59"/>
    </location>
</feature>
<protein>
    <submittedName>
        <fullName evidence="3">Uncharacterized protein</fullName>
    </submittedName>
</protein>
<gene>
    <name evidence="3" type="ORF">BET03_09595</name>
</gene>
<feature type="chain" id="PRO_5038991880" evidence="2">
    <location>
        <begin position="21"/>
        <end position="435"/>
    </location>
</feature>
<dbReference type="Proteomes" id="UP000284177">
    <property type="component" value="Unassembled WGS sequence"/>
</dbReference>
<dbReference type="PANTHER" id="PTHR36842:SF1">
    <property type="entry name" value="PROTEIN TOLB"/>
    <property type="match status" value="1"/>
</dbReference>
<dbReference type="PANTHER" id="PTHR36842">
    <property type="entry name" value="PROTEIN TOLB HOMOLOG"/>
    <property type="match status" value="1"/>
</dbReference>